<dbReference type="Pfam" id="PF08387">
    <property type="entry name" value="FBD"/>
    <property type="match status" value="1"/>
</dbReference>
<feature type="domain" description="F-box" evidence="1">
    <location>
        <begin position="82"/>
        <end position="116"/>
    </location>
</feature>
<dbReference type="Pfam" id="PF24758">
    <property type="entry name" value="LRR_At5g56370"/>
    <property type="match status" value="1"/>
</dbReference>
<dbReference type="SMART" id="SM00256">
    <property type="entry name" value="FBOX"/>
    <property type="match status" value="1"/>
</dbReference>
<dbReference type="Pfam" id="PF00646">
    <property type="entry name" value="F-box"/>
    <property type="match status" value="1"/>
</dbReference>
<dbReference type="SUPFAM" id="SSF81383">
    <property type="entry name" value="F-box domain"/>
    <property type="match status" value="1"/>
</dbReference>
<dbReference type="InterPro" id="IPR006566">
    <property type="entry name" value="FBD"/>
</dbReference>
<dbReference type="Proteomes" id="UP001293254">
    <property type="component" value="Unassembled WGS sequence"/>
</dbReference>
<gene>
    <name evidence="2" type="ORF">Salat_2870300</name>
</gene>
<keyword evidence="3" id="KW-1185">Reference proteome</keyword>
<dbReference type="PANTHER" id="PTHR34223:SF51">
    <property type="entry name" value="OS06G0556300 PROTEIN"/>
    <property type="match status" value="1"/>
</dbReference>
<proteinExistence type="predicted"/>
<comment type="caution">
    <text evidence="2">The sequence shown here is derived from an EMBL/GenBank/DDBJ whole genome shotgun (WGS) entry which is preliminary data.</text>
</comment>
<dbReference type="AlphaFoldDB" id="A0AAE2CA24"/>
<accession>A0AAE2CA24</accession>
<organism evidence="2 3">
    <name type="scientific">Sesamum alatum</name>
    <dbReference type="NCBI Taxonomy" id="300844"/>
    <lineage>
        <taxon>Eukaryota</taxon>
        <taxon>Viridiplantae</taxon>
        <taxon>Streptophyta</taxon>
        <taxon>Embryophyta</taxon>
        <taxon>Tracheophyta</taxon>
        <taxon>Spermatophyta</taxon>
        <taxon>Magnoliopsida</taxon>
        <taxon>eudicotyledons</taxon>
        <taxon>Gunneridae</taxon>
        <taxon>Pentapetalae</taxon>
        <taxon>asterids</taxon>
        <taxon>lamiids</taxon>
        <taxon>Lamiales</taxon>
        <taxon>Pedaliaceae</taxon>
        <taxon>Sesamum</taxon>
    </lineage>
</organism>
<dbReference type="Gene3D" id="1.20.1280.50">
    <property type="match status" value="1"/>
</dbReference>
<dbReference type="InterPro" id="IPR032675">
    <property type="entry name" value="LRR_dom_sf"/>
</dbReference>
<dbReference type="InterPro" id="IPR001810">
    <property type="entry name" value="F-box_dom"/>
</dbReference>
<dbReference type="InterPro" id="IPR053197">
    <property type="entry name" value="F-box_SCFL_complex_component"/>
</dbReference>
<dbReference type="CDD" id="cd22160">
    <property type="entry name" value="F-box_AtFBL13-like"/>
    <property type="match status" value="1"/>
</dbReference>
<evidence type="ECO:0000313" key="2">
    <source>
        <dbReference type="EMBL" id="KAK4414573.1"/>
    </source>
</evidence>
<name>A0AAE2CA24_9LAMI</name>
<reference evidence="2" key="1">
    <citation type="submission" date="2020-06" db="EMBL/GenBank/DDBJ databases">
        <authorList>
            <person name="Li T."/>
            <person name="Hu X."/>
            <person name="Zhang T."/>
            <person name="Song X."/>
            <person name="Zhang H."/>
            <person name="Dai N."/>
            <person name="Sheng W."/>
            <person name="Hou X."/>
            <person name="Wei L."/>
        </authorList>
    </citation>
    <scope>NUCLEOTIDE SEQUENCE</scope>
    <source>
        <strain evidence="2">3651</strain>
        <tissue evidence="2">Leaf</tissue>
    </source>
</reference>
<dbReference type="InterPro" id="IPR053781">
    <property type="entry name" value="F-box_AtFBL13-like"/>
</dbReference>
<evidence type="ECO:0000259" key="1">
    <source>
        <dbReference type="PROSITE" id="PS50181"/>
    </source>
</evidence>
<sequence length="559" mass="64799">MVNPNTRLQSKFNCISVQIPKSTKQRNASLSGAGFSHHCSRLHGCRLFSFCESFFVCLNLGPMQMASSCKRSRTPRPKKCFADRLSALPDDILHRILSDLDFLDVVRTSVLSRRWRFVWTSMPYLNFNMDWFVKHNYNKKVELMEPRYKFWDFIKWALLLRDGSQIIRICLYTDNTITEQLNGLLRVAARQKVQELCFLDGDYTADELQFPRVLCETLTQLTVNFRDTIPLQVTAVFSSLRSLNLTRVLISCDVAEKLLSRDCVRLENVYLENCQVRDVEEINILACNLKNLTIVNVCTYEKFWVVGSFDSKLRICAPNLISFCYIGPMLRGFALLNTMSLESASIRLLRVPRGYEDEYKNHLLCPARFIGLNHAKALTLSTLVVKYFCPAYGELLWDTFILDNLNHLELELRYNANYIEGLVNLLKFSPNLEALFIRFKEGRQIPRSQRKIRKAIENRSSWESRVEDIACLSYHVKIIRISNIDGTEIALELVKFLLQNGKVLEKMEIMPRKGERKKSFSKLVAFPKASSKVVISFPEYAQRKIPWFDRGDSDPEYDG</sequence>
<dbReference type="InterPro" id="IPR036047">
    <property type="entry name" value="F-box-like_dom_sf"/>
</dbReference>
<dbReference type="PROSITE" id="PS50181">
    <property type="entry name" value="FBOX"/>
    <property type="match status" value="1"/>
</dbReference>
<dbReference type="InterPro" id="IPR055411">
    <property type="entry name" value="LRR_FXL15/At3g58940/PEG3-like"/>
</dbReference>
<dbReference type="SMART" id="SM00579">
    <property type="entry name" value="FBD"/>
    <property type="match status" value="1"/>
</dbReference>
<protein>
    <submittedName>
        <fullName evidence="2">F-box/FBD/LRR-repeat protein</fullName>
    </submittedName>
</protein>
<evidence type="ECO:0000313" key="3">
    <source>
        <dbReference type="Proteomes" id="UP001293254"/>
    </source>
</evidence>
<dbReference type="Gene3D" id="3.80.10.10">
    <property type="entry name" value="Ribonuclease Inhibitor"/>
    <property type="match status" value="1"/>
</dbReference>
<dbReference type="EMBL" id="JACGWO010000012">
    <property type="protein sequence ID" value="KAK4414573.1"/>
    <property type="molecule type" value="Genomic_DNA"/>
</dbReference>
<reference evidence="2" key="2">
    <citation type="journal article" date="2024" name="Plant">
        <title>Genomic evolution and insights into agronomic trait innovations of Sesamum species.</title>
        <authorList>
            <person name="Miao H."/>
            <person name="Wang L."/>
            <person name="Qu L."/>
            <person name="Liu H."/>
            <person name="Sun Y."/>
            <person name="Le M."/>
            <person name="Wang Q."/>
            <person name="Wei S."/>
            <person name="Zheng Y."/>
            <person name="Lin W."/>
            <person name="Duan Y."/>
            <person name="Cao H."/>
            <person name="Xiong S."/>
            <person name="Wang X."/>
            <person name="Wei L."/>
            <person name="Li C."/>
            <person name="Ma Q."/>
            <person name="Ju M."/>
            <person name="Zhao R."/>
            <person name="Li G."/>
            <person name="Mu C."/>
            <person name="Tian Q."/>
            <person name="Mei H."/>
            <person name="Zhang T."/>
            <person name="Gao T."/>
            <person name="Zhang H."/>
        </authorList>
    </citation>
    <scope>NUCLEOTIDE SEQUENCE</scope>
    <source>
        <strain evidence="2">3651</strain>
    </source>
</reference>
<dbReference type="PANTHER" id="PTHR34223">
    <property type="entry name" value="OS11G0201299 PROTEIN"/>
    <property type="match status" value="1"/>
</dbReference>